<gene>
    <name evidence="3" type="ORF">DN051_03680</name>
</gene>
<name>A0A2Z4ISB2_9ACTN</name>
<reference evidence="3 4" key="1">
    <citation type="journal article" date="2019" name="Int. J. Syst. Evol. Microbiol.">
        <title>Streptomyces cadmiisoli sp. nov., a novel actinomycete isolated from cadmium-contaminated soil.</title>
        <authorList>
            <person name="Li K."/>
            <person name="Tang X."/>
            <person name="Zhao J."/>
            <person name="Guo Y."/>
            <person name="Tang Y."/>
            <person name="Gao J."/>
        </authorList>
    </citation>
    <scope>NUCLEOTIDE SEQUENCE [LARGE SCALE GENOMIC DNA]</scope>
    <source>
        <strain evidence="3 4">ZFG47</strain>
    </source>
</reference>
<protein>
    <recommendedName>
        <fullName evidence="2">Pierisin-like domain-containing protein</fullName>
    </recommendedName>
</protein>
<evidence type="ECO:0000313" key="4">
    <source>
        <dbReference type="Proteomes" id="UP000249616"/>
    </source>
</evidence>
<feature type="domain" description="Pierisin-like" evidence="2">
    <location>
        <begin position="155"/>
        <end position="286"/>
    </location>
</feature>
<dbReference type="EMBL" id="CP030073">
    <property type="protein sequence ID" value="AWW35862.1"/>
    <property type="molecule type" value="Genomic_DNA"/>
</dbReference>
<evidence type="ECO:0000313" key="3">
    <source>
        <dbReference type="EMBL" id="AWW35862.1"/>
    </source>
</evidence>
<accession>A0A2Z4ISB2</accession>
<dbReference type="AlphaFoldDB" id="A0A2Z4ISB2"/>
<dbReference type="GeneID" id="32589640"/>
<feature type="region of interest" description="Disordered" evidence="1">
    <location>
        <begin position="274"/>
        <end position="300"/>
    </location>
</feature>
<proteinExistence type="predicted"/>
<keyword evidence="4" id="KW-1185">Reference proteome</keyword>
<sequence>MRAQWGERRKRSGAEVQRSVRAFGSADRDELLLRLQRAAGNTAVTRAIQGARYAGNGSSPSVQRVSLQSTAQDFSDVEDTLASDSDSDGGYESMADLDQARRQYPGRLTTDRAQPAAGFGRSRYGIHPADLPTLRHDKQGRQAPRIAYRADSEPLYRWDTRTPDAIFPEGFKSWNVKLPNSLRSYQKTLKESRRSALVSATRSNDGYIPEWAIRQDGLALRYTIRAPGGMDLVESLGTVAFHQQQEVAFWKGIRPEFIEGVDIYRVTGTGANRSQTHLQSMPNPRFGVPQRDPDAMDVDS</sequence>
<dbReference type="SUPFAM" id="SSF56399">
    <property type="entry name" value="ADP-ribosylation"/>
    <property type="match status" value="1"/>
</dbReference>
<dbReference type="Proteomes" id="UP000249616">
    <property type="component" value="Chromosome"/>
</dbReference>
<dbReference type="InterPro" id="IPR054695">
    <property type="entry name" value="Pierisin-like_dom"/>
</dbReference>
<feature type="region of interest" description="Disordered" evidence="1">
    <location>
        <begin position="73"/>
        <end position="93"/>
    </location>
</feature>
<dbReference type="Pfam" id="PF22596">
    <property type="entry name" value="Scabin-like"/>
    <property type="match status" value="1"/>
</dbReference>
<feature type="compositionally biased region" description="Acidic residues" evidence="1">
    <location>
        <begin position="75"/>
        <end position="89"/>
    </location>
</feature>
<dbReference type="KEGG" id="scad:DN051_03680"/>
<evidence type="ECO:0000259" key="2">
    <source>
        <dbReference type="Pfam" id="PF22596"/>
    </source>
</evidence>
<evidence type="ECO:0000256" key="1">
    <source>
        <dbReference type="SAM" id="MobiDB-lite"/>
    </source>
</evidence>
<dbReference type="Gene3D" id="3.90.210.10">
    <property type="entry name" value="Heat-Labile Enterotoxin, subunit A"/>
    <property type="match status" value="1"/>
</dbReference>
<dbReference type="RefSeq" id="WP_053763193.1">
    <property type="nucleotide sequence ID" value="NZ_CBDRHE010000006.1"/>
</dbReference>
<organism evidence="3 4">
    <name type="scientific">Streptomyces cadmiisoli</name>
    <dbReference type="NCBI Taxonomy" id="2184053"/>
    <lineage>
        <taxon>Bacteria</taxon>
        <taxon>Bacillati</taxon>
        <taxon>Actinomycetota</taxon>
        <taxon>Actinomycetes</taxon>
        <taxon>Kitasatosporales</taxon>
        <taxon>Streptomycetaceae</taxon>
        <taxon>Streptomyces</taxon>
        <taxon>Streptomyces aurantiacus group</taxon>
    </lineage>
</organism>